<gene>
    <name evidence="3" type="ORF">F1C12_05375</name>
</gene>
<dbReference type="Pfam" id="PF00561">
    <property type="entry name" value="Abhydrolase_1"/>
    <property type="match status" value="1"/>
</dbReference>
<dbReference type="PANTHER" id="PTHR43798">
    <property type="entry name" value="MONOACYLGLYCEROL LIPASE"/>
    <property type="match status" value="1"/>
</dbReference>
<dbReference type="EMBL" id="CP043641">
    <property type="protein sequence ID" value="QNE34609.1"/>
    <property type="molecule type" value="Genomic_DNA"/>
</dbReference>
<proteinExistence type="predicted"/>
<organism evidence="3 4">
    <name type="scientific">Leifsonia shinshuensis</name>
    <dbReference type="NCBI Taxonomy" id="150026"/>
    <lineage>
        <taxon>Bacteria</taxon>
        <taxon>Bacillati</taxon>
        <taxon>Actinomycetota</taxon>
        <taxon>Actinomycetes</taxon>
        <taxon>Micrococcales</taxon>
        <taxon>Microbacteriaceae</taxon>
        <taxon>Leifsonia</taxon>
    </lineage>
</organism>
<evidence type="ECO:0000313" key="3">
    <source>
        <dbReference type="EMBL" id="QNE34609.1"/>
    </source>
</evidence>
<feature type="domain" description="AB hydrolase-1" evidence="2">
    <location>
        <begin position="22"/>
        <end position="246"/>
    </location>
</feature>
<dbReference type="GO" id="GO:0016020">
    <property type="term" value="C:membrane"/>
    <property type="evidence" value="ECO:0007669"/>
    <property type="project" value="TreeGrafter"/>
</dbReference>
<dbReference type="Gene3D" id="3.40.50.1820">
    <property type="entry name" value="alpha/beta hydrolase"/>
    <property type="match status" value="1"/>
</dbReference>
<reference evidence="4" key="1">
    <citation type="submission" date="2019-09" db="EMBL/GenBank/DDBJ databases">
        <title>Antimicrobial potential of Antarctic Bacteria.</title>
        <authorList>
            <person name="Benaud N."/>
            <person name="Edwards R.J."/>
            <person name="Ferrari B.C."/>
        </authorList>
    </citation>
    <scope>NUCLEOTIDE SEQUENCE [LARGE SCALE GENOMIC DNA]</scope>
    <source>
        <strain evidence="4">INR9</strain>
    </source>
</reference>
<keyword evidence="1 3" id="KW-0378">Hydrolase</keyword>
<sequence>MRRIPLSTGVTLAVQESGRGAPVVLLHAWGETHRSFDRLVPLLPGDLRLVVPDLRGVGESDKPDGGYSVEDAAGDVVALLDELGLHDGWLLGTSSGGYLAQQVAVQHPERVRGLVLVGAPSDLRGQVPRALAGELAAFHDPVTPDDIRAVNQALPLHAPVPDGFLADQADAALTIPRAVWLAGIEGLVTAEPPLRRGTIVAPALVLWGAEDDILPETQAHELAAAIGGSRLVIYEATGHLVLWERPGRVAEDAAAFIAAHEGGSPP</sequence>
<dbReference type="KEGG" id="lse:F1C12_05375"/>
<evidence type="ECO:0000313" key="4">
    <source>
        <dbReference type="Proteomes" id="UP000515511"/>
    </source>
</evidence>
<evidence type="ECO:0000256" key="1">
    <source>
        <dbReference type="ARBA" id="ARBA00022801"/>
    </source>
</evidence>
<dbReference type="GO" id="GO:0016787">
    <property type="term" value="F:hydrolase activity"/>
    <property type="evidence" value="ECO:0007669"/>
    <property type="project" value="UniProtKB-KW"/>
</dbReference>
<protein>
    <submittedName>
        <fullName evidence="3">Alpha/beta fold hydrolase</fullName>
    </submittedName>
</protein>
<dbReference type="InterPro" id="IPR050266">
    <property type="entry name" value="AB_hydrolase_sf"/>
</dbReference>
<dbReference type="Proteomes" id="UP000515511">
    <property type="component" value="Chromosome"/>
</dbReference>
<dbReference type="PANTHER" id="PTHR43798:SF31">
    <property type="entry name" value="AB HYDROLASE SUPERFAMILY PROTEIN YCLE"/>
    <property type="match status" value="1"/>
</dbReference>
<dbReference type="PRINTS" id="PR00111">
    <property type="entry name" value="ABHYDROLASE"/>
</dbReference>
<accession>A0A7G6Y7Z4</accession>
<dbReference type="InterPro" id="IPR029058">
    <property type="entry name" value="AB_hydrolase_fold"/>
</dbReference>
<name>A0A7G6Y7Z4_9MICO</name>
<dbReference type="SUPFAM" id="SSF53474">
    <property type="entry name" value="alpha/beta-Hydrolases"/>
    <property type="match status" value="1"/>
</dbReference>
<dbReference type="RefSeq" id="WP_185277784.1">
    <property type="nucleotide sequence ID" value="NZ_CP043641.1"/>
</dbReference>
<evidence type="ECO:0000259" key="2">
    <source>
        <dbReference type="Pfam" id="PF00561"/>
    </source>
</evidence>
<dbReference type="AlphaFoldDB" id="A0A7G6Y7Z4"/>
<dbReference type="InterPro" id="IPR000073">
    <property type="entry name" value="AB_hydrolase_1"/>
</dbReference>